<proteinExistence type="predicted"/>
<evidence type="ECO:0000313" key="1">
    <source>
        <dbReference type="EMBL" id="MXU93872.1"/>
    </source>
</evidence>
<name>A0A6B0UVX7_IXORI</name>
<accession>A0A6B0UVX7</accession>
<reference evidence="1" key="1">
    <citation type="submission" date="2019-12" db="EMBL/GenBank/DDBJ databases">
        <title>An insight into the sialome of adult female Ixodes ricinus ticks feeding for 6 days.</title>
        <authorList>
            <person name="Perner J."/>
            <person name="Ribeiro J.M.C."/>
        </authorList>
    </citation>
    <scope>NUCLEOTIDE SEQUENCE</scope>
    <source>
        <strain evidence="1">Semi-engorged</strain>
        <tissue evidence="1">Salivary glands</tissue>
    </source>
</reference>
<organism evidence="1">
    <name type="scientific">Ixodes ricinus</name>
    <name type="common">Common tick</name>
    <name type="synonym">Acarus ricinus</name>
    <dbReference type="NCBI Taxonomy" id="34613"/>
    <lineage>
        <taxon>Eukaryota</taxon>
        <taxon>Metazoa</taxon>
        <taxon>Ecdysozoa</taxon>
        <taxon>Arthropoda</taxon>
        <taxon>Chelicerata</taxon>
        <taxon>Arachnida</taxon>
        <taxon>Acari</taxon>
        <taxon>Parasitiformes</taxon>
        <taxon>Ixodida</taxon>
        <taxon>Ixodoidea</taxon>
        <taxon>Ixodidae</taxon>
        <taxon>Ixodinae</taxon>
        <taxon>Ixodes</taxon>
    </lineage>
</organism>
<protein>
    <submittedName>
        <fullName evidence="1">Putative secreted protein</fullName>
    </submittedName>
</protein>
<sequence length="153" mass="16641">MPCGAASHLLLSHVHGLAAARADVRASPARLLLGHWLHRAVLRCHVRLRRRRDVAGRRPILVSVTRIHGEHASPSAVAIALGAKQLSVARAAEDVSVMFRQVAAVQAAVAIRICTRKALDMPVLPDGDLLLVEEHRRVAPWTDPGHAEDGLEW</sequence>
<dbReference type="EMBL" id="GIFC01011789">
    <property type="protein sequence ID" value="MXU93872.1"/>
    <property type="molecule type" value="Transcribed_RNA"/>
</dbReference>
<dbReference type="AlphaFoldDB" id="A0A6B0UVX7"/>